<dbReference type="GO" id="GO:0005975">
    <property type="term" value="P:carbohydrate metabolic process"/>
    <property type="evidence" value="ECO:0007669"/>
    <property type="project" value="InterPro"/>
</dbReference>
<name>A0A4Q7NMV3_9BURK</name>
<keyword evidence="5" id="KW-0119">Carbohydrate metabolism</keyword>
<dbReference type="GO" id="GO:0019213">
    <property type="term" value="F:deacetylase activity"/>
    <property type="evidence" value="ECO:0007669"/>
    <property type="project" value="TreeGrafter"/>
</dbReference>
<keyword evidence="4" id="KW-0460">Magnesium</keyword>
<dbReference type="CDD" id="cd10807">
    <property type="entry name" value="YdjC_like_3"/>
    <property type="match status" value="1"/>
</dbReference>
<dbReference type="PANTHER" id="PTHR31609:SF1">
    <property type="entry name" value="CARBOHYDRATE DEACETYLASE"/>
    <property type="match status" value="1"/>
</dbReference>
<evidence type="ECO:0000256" key="4">
    <source>
        <dbReference type="ARBA" id="ARBA00022842"/>
    </source>
</evidence>
<evidence type="ECO:0000256" key="5">
    <source>
        <dbReference type="ARBA" id="ARBA00023277"/>
    </source>
</evidence>
<dbReference type="Pfam" id="PF04794">
    <property type="entry name" value="YdjC"/>
    <property type="match status" value="1"/>
</dbReference>
<dbReference type="GO" id="GO:0016787">
    <property type="term" value="F:hydrolase activity"/>
    <property type="evidence" value="ECO:0007669"/>
    <property type="project" value="UniProtKB-KW"/>
</dbReference>
<evidence type="ECO:0000256" key="3">
    <source>
        <dbReference type="ARBA" id="ARBA00022801"/>
    </source>
</evidence>
<dbReference type="InterPro" id="IPR011330">
    <property type="entry name" value="Glyco_hydro/deAcase_b/a-brl"/>
</dbReference>
<accession>A0A4Q7NMV3</accession>
<dbReference type="SUPFAM" id="SSF88713">
    <property type="entry name" value="Glycoside hydrolase/deacetylase"/>
    <property type="match status" value="1"/>
</dbReference>
<evidence type="ECO:0000256" key="1">
    <source>
        <dbReference type="ARBA" id="ARBA00001946"/>
    </source>
</evidence>
<evidence type="ECO:0000313" key="6">
    <source>
        <dbReference type="EMBL" id="RZS86236.1"/>
    </source>
</evidence>
<sequence>MNGTPLSGRRIVVCADDFGMDASVDLAILALAAHGRVSAASCMTLGPSFGAHAGLLAGSGIETGLHVDFTAFPDTPAERLSLSALIARAYAGLLDGGWIDARLARQFDAFERAFGRPPDYVDGHQHVHQLPHIRARLVALLARRYGDAPPWLRATRAASLPGMPHPPRLKAHVIAALGAAGLARLAHGHGMRTNARLLGVYGFQGGEQHYAALVRNWLRHAGDRDVLMCHPAVAPVPDDPPGGQRVAEYRVLAGPAFSRWLDEEGLRVGPLA</sequence>
<evidence type="ECO:0000256" key="2">
    <source>
        <dbReference type="ARBA" id="ARBA00022723"/>
    </source>
</evidence>
<dbReference type="GO" id="GO:0046872">
    <property type="term" value="F:metal ion binding"/>
    <property type="evidence" value="ECO:0007669"/>
    <property type="project" value="UniProtKB-KW"/>
</dbReference>
<keyword evidence="2" id="KW-0479">Metal-binding</keyword>
<protein>
    <submittedName>
        <fullName evidence="6">Putative glycoside hydrolase/deacetylase ChbG (UPF0249 family)</fullName>
    </submittedName>
</protein>
<keyword evidence="3 6" id="KW-0378">Hydrolase</keyword>
<dbReference type="AlphaFoldDB" id="A0A4Q7NMV3"/>
<evidence type="ECO:0000313" key="7">
    <source>
        <dbReference type="Proteomes" id="UP000292445"/>
    </source>
</evidence>
<gene>
    <name evidence="6" type="ORF">EV675_2276</name>
</gene>
<keyword evidence="7" id="KW-1185">Reference proteome</keyword>
<dbReference type="InterPro" id="IPR006879">
    <property type="entry name" value="YdjC-like"/>
</dbReference>
<dbReference type="OrthoDB" id="5295855at2"/>
<dbReference type="Gene3D" id="3.20.20.370">
    <property type="entry name" value="Glycoside hydrolase/deacetylase"/>
    <property type="match status" value="1"/>
</dbReference>
<dbReference type="Proteomes" id="UP000292445">
    <property type="component" value="Unassembled WGS sequence"/>
</dbReference>
<comment type="caution">
    <text evidence="6">The sequence shown here is derived from an EMBL/GenBank/DDBJ whole genome shotgun (WGS) entry which is preliminary data.</text>
</comment>
<reference evidence="6 7" key="1">
    <citation type="submission" date="2019-02" db="EMBL/GenBank/DDBJ databases">
        <title>Genomic Encyclopedia of Type Strains, Phase IV (KMG-IV): sequencing the most valuable type-strain genomes for metagenomic binning, comparative biology and taxonomic classification.</title>
        <authorList>
            <person name="Goeker M."/>
        </authorList>
    </citation>
    <scope>NUCLEOTIDE SEQUENCE [LARGE SCALE GENOMIC DNA]</scope>
    <source>
        <strain evidence="6 7">K24</strain>
    </source>
</reference>
<dbReference type="RefSeq" id="WP_130357345.1">
    <property type="nucleotide sequence ID" value="NZ_SGXC01000001.1"/>
</dbReference>
<dbReference type="EMBL" id="SGXC01000001">
    <property type="protein sequence ID" value="RZS86236.1"/>
    <property type="molecule type" value="Genomic_DNA"/>
</dbReference>
<proteinExistence type="predicted"/>
<comment type="cofactor">
    <cofactor evidence="1">
        <name>Mg(2+)</name>
        <dbReference type="ChEBI" id="CHEBI:18420"/>
    </cofactor>
</comment>
<dbReference type="PANTHER" id="PTHR31609">
    <property type="entry name" value="YDJC DEACETYLASE FAMILY MEMBER"/>
    <property type="match status" value="1"/>
</dbReference>
<organism evidence="6 7">
    <name type="scientific">Pigmentiphaga kullae</name>
    <dbReference type="NCBI Taxonomy" id="151784"/>
    <lineage>
        <taxon>Bacteria</taxon>
        <taxon>Pseudomonadati</taxon>
        <taxon>Pseudomonadota</taxon>
        <taxon>Betaproteobacteria</taxon>
        <taxon>Burkholderiales</taxon>
        <taxon>Alcaligenaceae</taxon>
        <taxon>Pigmentiphaga</taxon>
    </lineage>
</organism>